<evidence type="ECO:0000256" key="4">
    <source>
        <dbReference type="ARBA" id="ARBA00023136"/>
    </source>
</evidence>
<feature type="transmembrane region" description="Helical" evidence="5">
    <location>
        <begin position="142"/>
        <end position="163"/>
    </location>
</feature>
<keyword evidence="3 5" id="KW-1133">Transmembrane helix</keyword>
<dbReference type="GO" id="GO:0016020">
    <property type="term" value="C:membrane"/>
    <property type="evidence" value="ECO:0007669"/>
    <property type="project" value="UniProtKB-SubCell"/>
</dbReference>
<accession>A0A6I0F724</accession>
<gene>
    <name evidence="7" type="ORF">F8154_12025</name>
</gene>
<comment type="subcellular location">
    <subcellularLocation>
        <location evidence="1">Membrane</location>
        <topology evidence="1">Multi-pass membrane protein</topology>
    </subcellularLocation>
</comment>
<name>A0A6I0F724_9FIRM</name>
<feature type="transmembrane region" description="Helical" evidence="5">
    <location>
        <begin position="307"/>
        <end position="327"/>
    </location>
</feature>
<evidence type="ECO:0000256" key="5">
    <source>
        <dbReference type="SAM" id="Phobius"/>
    </source>
</evidence>
<evidence type="ECO:0000256" key="2">
    <source>
        <dbReference type="ARBA" id="ARBA00022692"/>
    </source>
</evidence>
<dbReference type="Pfam" id="PF12698">
    <property type="entry name" value="ABC2_membrane_3"/>
    <property type="match status" value="1"/>
</dbReference>
<dbReference type="AlphaFoldDB" id="A0A6I0F724"/>
<evidence type="ECO:0000259" key="6">
    <source>
        <dbReference type="Pfam" id="PF12698"/>
    </source>
</evidence>
<keyword evidence="2 5" id="KW-0812">Transmembrane</keyword>
<evidence type="ECO:0000313" key="7">
    <source>
        <dbReference type="EMBL" id="KAB3532385.1"/>
    </source>
</evidence>
<feature type="domain" description="ABC-2 type transporter transmembrane" evidence="6">
    <location>
        <begin position="16"/>
        <end position="324"/>
    </location>
</feature>
<feature type="transmembrane region" description="Helical" evidence="5">
    <location>
        <begin position="195"/>
        <end position="218"/>
    </location>
</feature>
<evidence type="ECO:0000313" key="8">
    <source>
        <dbReference type="Proteomes" id="UP000432715"/>
    </source>
</evidence>
<dbReference type="Proteomes" id="UP000432715">
    <property type="component" value="Unassembled WGS sequence"/>
</dbReference>
<feature type="transmembrane region" description="Helical" evidence="5">
    <location>
        <begin position="224"/>
        <end position="256"/>
    </location>
</feature>
<keyword evidence="8" id="KW-1185">Reference proteome</keyword>
<reference evidence="7 8" key="1">
    <citation type="submission" date="2019-10" db="EMBL/GenBank/DDBJ databases">
        <title>Alkaliphilus serpentinus sp. nov. and Alkaliphilus pronyensis sp. nov., two novel anaerobic alkaliphilic species isolated from the serpentinized-hosted hydrothermal field of the Prony Bay (New Caledonia).</title>
        <authorList>
            <person name="Postec A."/>
        </authorList>
    </citation>
    <scope>NUCLEOTIDE SEQUENCE [LARGE SCALE GENOMIC DNA]</scope>
    <source>
        <strain evidence="7 8">LacV</strain>
    </source>
</reference>
<keyword evidence="4 5" id="KW-0472">Membrane</keyword>
<organism evidence="7 8">
    <name type="scientific">Alkaliphilus pronyensis</name>
    <dbReference type="NCBI Taxonomy" id="1482732"/>
    <lineage>
        <taxon>Bacteria</taxon>
        <taxon>Bacillati</taxon>
        <taxon>Bacillota</taxon>
        <taxon>Clostridia</taxon>
        <taxon>Peptostreptococcales</taxon>
        <taxon>Natronincolaceae</taxon>
        <taxon>Alkaliphilus</taxon>
    </lineage>
</organism>
<dbReference type="GO" id="GO:0140359">
    <property type="term" value="F:ABC-type transporter activity"/>
    <property type="evidence" value="ECO:0007669"/>
    <property type="project" value="InterPro"/>
</dbReference>
<dbReference type="RefSeq" id="WP_151861866.1">
    <property type="nucleotide sequence ID" value="NZ_WBZC01000049.1"/>
</dbReference>
<evidence type="ECO:0000256" key="3">
    <source>
        <dbReference type="ARBA" id="ARBA00022989"/>
    </source>
</evidence>
<protein>
    <submittedName>
        <fullName evidence="7">ABC transporter permease</fullName>
    </submittedName>
</protein>
<dbReference type="EMBL" id="WBZC01000049">
    <property type="protein sequence ID" value="KAB3532385.1"/>
    <property type="molecule type" value="Genomic_DNA"/>
</dbReference>
<sequence length="338" mass="37361">MRGIYYQFKNIRRDKMCILSFLLPIIAGIAINLLSGVSLSTLGETAFGIVQNDLTEEMVNWLEQKGSVMIYEDAKGLQRAVIDPATQMIGAVRDGDTIRTILSGDELQLYKTIGDNIPLLFEERQAINAVAIQVSPAPSDSLWIKSLLIVITMVTAMFMGCTFNAMNIIGEKEDGILFINEILPMTQKDYVFQKIFLGLVGGVLSTIATALVCIKIEFEQLIPLLLLIILSAFISALIGMYIGLFSSGLMVGIVYIKLIMIFFIAPPIFFYLMIPAGSIGRTLSYLLPSSATFYGLMDLVNGSRQSISVYLAILLIHCVALLLIYFITGYRKKKVYGV</sequence>
<evidence type="ECO:0000256" key="1">
    <source>
        <dbReference type="ARBA" id="ARBA00004141"/>
    </source>
</evidence>
<dbReference type="OrthoDB" id="1757140at2"/>
<proteinExistence type="predicted"/>
<comment type="caution">
    <text evidence="7">The sequence shown here is derived from an EMBL/GenBank/DDBJ whole genome shotgun (WGS) entry which is preliminary data.</text>
</comment>
<dbReference type="InterPro" id="IPR013525">
    <property type="entry name" value="ABC2_TM"/>
</dbReference>
<feature type="transmembrane region" description="Helical" evidence="5">
    <location>
        <begin position="21"/>
        <end position="42"/>
    </location>
</feature>